<organism evidence="2 3">
    <name type="scientific">Portunus trituberculatus</name>
    <name type="common">Swimming crab</name>
    <name type="synonym">Neptunus trituberculatus</name>
    <dbReference type="NCBI Taxonomy" id="210409"/>
    <lineage>
        <taxon>Eukaryota</taxon>
        <taxon>Metazoa</taxon>
        <taxon>Ecdysozoa</taxon>
        <taxon>Arthropoda</taxon>
        <taxon>Crustacea</taxon>
        <taxon>Multicrustacea</taxon>
        <taxon>Malacostraca</taxon>
        <taxon>Eumalacostraca</taxon>
        <taxon>Eucarida</taxon>
        <taxon>Decapoda</taxon>
        <taxon>Pleocyemata</taxon>
        <taxon>Brachyura</taxon>
        <taxon>Eubrachyura</taxon>
        <taxon>Portunoidea</taxon>
        <taxon>Portunidae</taxon>
        <taxon>Portuninae</taxon>
        <taxon>Portunus</taxon>
    </lineage>
</organism>
<dbReference type="AlphaFoldDB" id="A0A5B7I7J8"/>
<gene>
    <name evidence="2" type="ORF">E2C01_071921</name>
</gene>
<evidence type="ECO:0000256" key="1">
    <source>
        <dbReference type="SAM" id="MobiDB-lite"/>
    </source>
</evidence>
<evidence type="ECO:0000313" key="3">
    <source>
        <dbReference type="Proteomes" id="UP000324222"/>
    </source>
</evidence>
<keyword evidence="3" id="KW-1185">Reference proteome</keyword>
<dbReference type="EMBL" id="VSRR010045924">
    <property type="protein sequence ID" value="MPC77467.1"/>
    <property type="molecule type" value="Genomic_DNA"/>
</dbReference>
<feature type="region of interest" description="Disordered" evidence="1">
    <location>
        <begin position="1"/>
        <end position="36"/>
    </location>
</feature>
<reference evidence="2 3" key="1">
    <citation type="submission" date="2019-05" db="EMBL/GenBank/DDBJ databases">
        <title>Another draft genome of Portunus trituberculatus and its Hox gene families provides insights of decapod evolution.</title>
        <authorList>
            <person name="Jeong J.-H."/>
            <person name="Song I."/>
            <person name="Kim S."/>
            <person name="Choi T."/>
            <person name="Kim D."/>
            <person name="Ryu S."/>
            <person name="Kim W."/>
        </authorList>
    </citation>
    <scope>NUCLEOTIDE SEQUENCE [LARGE SCALE GENOMIC DNA]</scope>
    <source>
        <tissue evidence="2">Muscle</tissue>
    </source>
</reference>
<protein>
    <submittedName>
        <fullName evidence="2">Uncharacterized protein</fullName>
    </submittedName>
</protein>
<accession>A0A5B7I7J8</accession>
<comment type="caution">
    <text evidence="2">The sequence shown here is derived from an EMBL/GenBank/DDBJ whole genome shotgun (WGS) entry which is preliminary data.</text>
</comment>
<dbReference type="Proteomes" id="UP000324222">
    <property type="component" value="Unassembled WGS sequence"/>
</dbReference>
<name>A0A5B7I7J8_PORTR</name>
<evidence type="ECO:0000313" key="2">
    <source>
        <dbReference type="EMBL" id="MPC77467.1"/>
    </source>
</evidence>
<proteinExistence type="predicted"/>
<sequence length="105" mass="11346">MHQRSRLPKLHQGLSPPSLAASKLTQAPPEGLTTSPLSAISSLCAKCLYYITGGSHHQHHLSAVFPPFTEQPLAQYNTSQSYLSSSIISPLHNLPALCIFSFFSG</sequence>